<sequence>MATDRSRRRNGDERRRDLCDAAIRVLAEHGSRGLTHGQVDRVAGVPEGTTSYYYRTRAALLRGVGKRVAEIDVANLQSVIDEPVDPRSPFAQLARLTMIQADGSGLMLNRARHELLLGAARDPGLAETSQVFVARINVMARDAIAHLQPDTRDPVLLAAQTTAVTTFIAGVFTRLAVGESDVGDAEQLGRLLEAVATAVALTAQRS</sequence>
<evidence type="ECO:0000259" key="3">
    <source>
        <dbReference type="PROSITE" id="PS50977"/>
    </source>
</evidence>
<accession>A0A1X2KLS2</accession>
<dbReference type="SUPFAM" id="SSF46689">
    <property type="entry name" value="Homeodomain-like"/>
    <property type="match status" value="1"/>
</dbReference>
<proteinExistence type="predicted"/>
<keyword evidence="5" id="KW-1185">Reference proteome</keyword>
<evidence type="ECO:0000256" key="2">
    <source>
        <dbReference type="PROSITE-ProRule" id="PRU00335"/>
    </source>
</evidence>
<name>A0A1X2KLS2_9MYCO</name>
<dbReference type="Gene3D" id="1.10.357.10">
    <property type="entry name" value="Tetracycline Repressor, domain 2"/>
    <property type="match status" value="1"/>
</dbReference>
<feature type="DNA-binding region" description="H-T-H motif" evidence="2">
    <location>
        <begin position="35"/>
        <end position="54"/>
    </location>
</feature>
<evidence type="ECO:0000313" key="4">
    <source>
        <dbReference type="EMBL" id="OSC22719.1"/>
    </source>
</evidence>
<dbReference type="GO" id="GO:0000976">
    <property type="term" value="F:transcription cis-regulatory region binding"/>
    <property type="evidence" value="ECO:0007669"/>
    <property type="project" value="TreeGrafter"/>
</dbReference>
<dbReference type="AlphaFoldDB" id="A0A1X2KLS2"/>
<organism evidence="4 5">
    <name type="scientific">Mycolicibacterium vulneris</name>
    <dbReference type="NCBI Taxonomy" id="547163"/>
    <lineage>
        <taxon>Bacteria</taxon>
        <taxon>Bacillati</taxon>
        <taxon>Actinomycetota</taxon>
        <taxon>Actinomycetes</taxon>
        <taxon>Mycobacteriales</taxon>
        <taxon>Mycobacteriaceae</taxon>
        <taxon>Mycolicibacterium</taxon>
    </lineage>
</organism>
<comment type="caution">
    <text evidence="4">The sequence shown here is derived from an EMBL/GenBank/DDBJ whole genome shotgun (WGS) entry which is preliminary data.</text>
</comment>
<reference evidence="4 5" key="1">
    <citation type="submission" date="2017-04" db="EMBL/GenBank/DDBJ databases">
        <title>The new phylogeny of genus Mycobacterium.</title>
        <authorList>
            <person name="Tortoli E."/>
            <person name="Trovato A."/>
            <person name="Cirillo D.M."/>
        </authorList>
    </citation>
    <scope>NUCLEOTIDE SEQUENCE [LARGE SCALE GENOMIC DNA]</scope>
    <source>
        <strain evidence="4 5">DSM 45247</strain>
    </source>
</reference>
<feature type="domain" description="HTH tetR-type" evidence="3">
    <location>
        <begin position="12"/>
        <end position="72"/>
    </location>
</feature>
<dbReference type="InterPro" id="IPR050109">
    <property type="entry name" value="HTH-type_TetR-like_transc_reg"/>
</dbReference>
<keyword evidence="1 2" id="KW-0238">DNA-binding</keyword>
<dbReference type="GO" id="GO:0003700">
    <property type="term" value="F:DNA-binding transcription factor activity"/>
    <property type="evidence" value="ECO:0007669"/>
    <property type="project" value="TreeGrafter"/>
</dbReference>
<evidence type="ECO:0000313" key="5">
    <source>
        <dbReference type="Proteomes" id="UP000242320"/>
    </source>
</evidence>
<dbReference type="RefSeq" id="WP_085292524.1">
    <property type="nucleotide sequence ID" value="NZ_NCXM01000036.1"/>
</dbReference>
<protein>
    <submittedName>
        <fullName evidence="4">TetR family transcriptional regulator</fullName>
    </submittedName>
</protein>
<dbReference type="PANTHER" id="PTHR30055:SF231">
    <property type="entry name" value="TRANSCRIPTIONAL REGULATORY PROTEIN (PROBABLY DEOR-FAMILY)-RELATED"/>
    <property type="match status" value="1"/>
</dbReference>
<dbReference type="Proteomes" id="UP000242320">
    <property type="component" value="Unassembled WGS sequence"/>
</dbReference>
<dbReference type="PANTHER" id="PTHR30055">
    <property type="entry name" value="HTH-TYPE TRANSCRIPTIONAL REGULATOR RUTR"/>
    <property type="match status" value="1"/>
</dbReference>
<evidence type="ECO:0000256" key="1">
    <source>
        <dbReference type="ARBA" id="ARBA00023125"/>
    </source>
</evidence>
<dbReference type="EMBL" id="NCXM01000036">
    <property type="protein sequence ID" value="OSC22719.1"/>
    <property type="molecule type" value="Genomic_DNA"/>
</dbReference>
<dbReference type="OrthoDB" id="7506349at2"/>
<dbReference type="InterPro" id="IPR009057">
    <property type="entry name" value="Homeodomain-like_sf"/>
</dbReference>
<dbReference type="InterPro" id="IPR001647">
    <property type="entry name" value="HTH_TetR"/>
</dbReference>
<gene>
    <name evidence="4" type="ORF">B8W69_25665</name>
</gene>
<dbReference type="PROSITE" id="PS50977">
    <property type="entry name" value="HTH_TETR_2"/>
    <property type="match status" value="1"/>
</dbReference>